<reference evidence="2" key="1">
    <citation type="submission" date="2015-02" db="EMBL/GenBank/DDBJ databases">
        <authorList>
            <person name="Chooi Y.-H."/>
        </authorList>
    </citation>
    <scope>NUCLEOTIDE SEQUENCE [LARGE SCALE GENOMIC DNA]</scope>
    <source>
        <strain evidence="2">strain Y</strain>
    </source>
</reference>
<organism evidence="1 2">
    <name type="scientific">Candidatus Filomicrobium marinum</name>
    <dbReference type="NCBI Taxonomy" id="1608628"/>
    <lineage>
        <taxon>Bacteria</taxon>
        <taxon>Pseudomonadati</taxon>
        <taxon>Pseudomonadota</taxon>
        <taxon>Alphaproteobacteria</taxon>
        <taxon>Hyphomicrobiales</taxon>
        <taxon>Hyphomicrobiaceae</taxon>
        <taxon>Filomicrobium</taxon>
    </lineage>
</organism>
<dbReference type="EMBL" id="LN829119">
    <property type="protein sequence ID" value="CPR19086.1"/>
    <property type="molecule type" value="Genomic_DNA"/>
</dbReference>
<dbReference type="AlphaFoldDB" id="A0A0D6JFA3"/>
<accession>A0A0D6JFA3</accession>
<dbReference type="KEGG" id="fil:BN1229_v1_1995"/>
<gene>
    <name evidence="1" type="ORF">YBN1229_v1_1999</name>
</gene>
<evidence type="ECO:0000313" key="1">
    <source>
        <dbReference type="EMBL" id="CPR19086.1"/>
    </source>
</evidence>
<protein>
    <submittedName>
        <fullName evidence="1">Uncharacterized protein</fullName>
    </submittedName>
</protein>
<keyword evidence="2" id="KW-1185">Reference proteome</keyword>
<dbReference type="KEGG" id="fiy:BN1229_v1_1999"/>
<dbReference type="Proteomes" id="UP000033187">
    <property type="component" value="Chromosome 1"/>
</dbReference>
<evidence type="ECO:0000313" key="2">
    <source>
        <dbReference type="Proteomes" id="UP000033187"/>
    </source>
</evidence>
<proteinExistence type="predicted"/>
<name>A0A0D6JFA3_9HYPH</name>
<sequence length="70" mass="7850">MAEGETILAGHDAVEHNEVDTRSSKDVAHLYSIGGHIYDEAMSAQLPRNKYANFLIIVYHEDVRVTLLHS</sequence>